<comment type="similarity">
    <text evidence="1">Belongs to the sigma-70 factor family. ECF subfamily.</text>
</comment>
<keyword evidence="8" id="KW-1185">Reference proteome</keyword>
<dbReference type="SUPFAM" id="SSF88659">
    <property type="entry name" value="Sigma3 and sigma4 domains of RNA polymerase sigma factors"/>
    <property type="match status" value="1"/>
</dbReference>
<dbReference type="Gene3D" id="1.10.10.10">
    <property type="entry name" value="Winged helix-like DNA-binding domain superfamily/Winged helix DNA-binding domain"/>
    <property type="match status" value="1"/>
</dbReference>
<evidence type="ECO:0000256" key="4">
    <source>
        <dbReference type="ARBA" id="ARBA00023163"/>
    </source>
</evidence>
<dbReference type="SUPFAM" id="SSF88946">
    <property type="entry name" value="Sigma2 domain of RNA polymerase sigma factors"/>
    <property type="match status" value="1"/>
</dbReference>
<dbReference type="InterPro" id="IPR039425">
    <property type="entry name" value="RNA_pol_sigma-70-like"/>
</dbReference>
<evidence type="ECO:0000313" key="7">
    <source>
        <dbReference type="EMBL" id="GAA1721914.1"/>
    </source>
</evidence>
<evidence type="ECO:0000259" key="5">
    <source>
        <dbReference type="Pfam" id="PF04542"/>
    </source>
</evidence>
<feature type="domain" description="RNA polymerase sigma factor 70 region 4 type 2" evidence="6">
    <location>
        <begin position="105"/>
        <end position="156"/>
    </location>
</feature>
<dbReference type="InterPro" id="IPR013325">
    <property type="entry name" value="RNA_pol_sigma_r2"/>
</dbReference>
<feature type="domain" description="RNA polymerase sigma-70 region 2" evidence="5">
    <location>
        <begin position="14"/>
        <end position="77"/>
    </location>
</feature>
<gene>
    <name evidence="7" type="ORF">GCM10009809_16990</name>
</gene>
<accession>A0ABN2JBL0</accession>
<dbReference type="Proteomes" id="UP001501138">
    <property type="component" value="Unassembled WGS sequence"/>
</dbReference>
<comment type="caution">
    <text evidence="7">The sequence shown here is derived from an EMBL/GenBank/DDBJ whole genome shotgun (WGS) entry which is preliminary data.</text>
</comment>
<dbReference type="InterPro" id="IPR013249">
    <property type="entry name" value="RNA_pol_sigma70_r4_t2"/>
</dbReference>
<keyword evidence="2" id="KW-0805">Transcription regulation</keyword>
<dbReference type="Gene3D" id="1.10.1740.10">
    <property type="match status" value="1"/>
</dbReference>
<dbReference type="RefSeq" id="WP_344247575.1">
    <property type="nucleotide sequence ID" value="NZ_BAAAPM010000003.1"/>
</dbReference>
<dbReference type="PANTHER" id="PTHR43133:SF25">
    <property type="entry name" value="RNA POLYMERASE SIGMA FACTOR RFAY-RELATED"/>
    <property type="match status" value="1"/>
</dbReference>
<protein>
    <submittedName>
        <fullName evidence="7">RNA polymerase sigma factor</fullName>
    </submittedName>
</protein>
<evidence type="ECO:0000256" key="3">
    <source>
        <dbReference type="ARBA" id="ARBA00023082"/>
    </source>
</evidence>
<evidence type="ECO:0000259" key="6">
    <source>
        <dbReference type="Pfam" id="PF08281"/>
    </source>
</evidence>
<dbReference type="Pfam" id="PF08281">
    <property type="entry name" value="Sigma70_r4_2"/>
    <property type="match status" value="1"/>
</dbReference>
<dbReference type="NCBIfam" id="TIGR02937">
    <property type="entry name" value="sigma70-ECF"/>
    <property type="match status" value="1"/>
</dbReference>
<dbReference type="CDD" id="cd06171">
    <property type="entry name" value="Sigma70_r4"/>
    <property type="match status" value="1"/>
</dbReference>
<evidence type="ECO:0000313" key="8">
    <source>
        <dbReference type="Proteomes" id="UP001501138"/>
    </source>
</evidence>
<name>A0ABN2JBL0_9MICO</name>
<sequence>MDDAEARRLLTQLWTDHHESVARFVARRVMPGLVDDVVSETFLVAWRKVEDVPADARPWLFGVARNVLSTHLRTHGRWRALGVRLEREPEPGHEGTDDVAADRADLRRAWELLSDADREVIALVAWDGLTAVEAARVLGIRPTTFSVRLTRARKRLLAFSGVPHETADVLRNLQSSVGQESR</sequence>
<keyword evidence="4" id="KW-0804">Transcription</keyword>
<proteinExistence type="inferred from homology"/>
<reference evidence="7 8" key="1">
    <citation type="journal article" date="2019" name="Int. J. Syst. Evol. Microbiol.">
        <title>The Global Catalogue of Microorganisms (GCM) 10K type strain sequencing project: providing services to taxonomists for standard genome sequencing and annotation.</title>
        <authorList>
            <consortium name="The Broad Institute Genomics Platform"/>
            <consortium name="The Broad Institute Genome Sequencing Center for Infectious Disease"/>
            <person name="Wu L."/>
            <person name="Ma J."/>
        </authorList>
    </citation>
    <scope>NUCLEOTIDE SEQUENCE [LARGE SCALE GENOMIC DNA]</scope>
    <source>
        <strain evidence="7 8">JCM 15589</strain>
    </source>
</reference>
<keyword evidence="3" id="KW-0731">Sigma factor</keyword>
<organism evidence="7 8">
    <name type="scientific">Isoptericola hypogeus</name>
    <dbReference type="NCBI Taxonomy" id="300179"/>
    <lineage>
        <taxon>Bacteria</taxon>
        <taxon>Bacillati</taxon>
        <taxon>Actinomycetota</taxon>
        <taxon>Actinomycetes</taxon>
        <taxon>Micrococcales</taxon>
        <taxon>Promicromonosporaceae</taxon>
        <taxon>Isoptericola</taxon>
    </lineage>
</organism>
<evidence type="ECO:0000256" key="1">
    <source>
        <dbReference type="ARBA" id="ARBA00010641"/>
    </source>
</evidence>
<dbReference type="InterPro" id="IPR036388">
    <property type="entry name" value="WH-like_DNA-bd_sf"/>
</dbReference>
<dbReference type="InterPro" id="IPR013324">
    <property type="entry name" value="RNA_pol_sigma_r3/r4-like"/>
</dbReference>
<dbReference type="InterPro" id="IPR007627">
    <property type="entry name" value="RNA_pol_sigma70_r2"/>
</dbReference>
<dbReference type="PANTHER" id="PTHR43133">
    <property type="entry name" value="RNA POLYMERASE ECF-TYPE SIGMA FACTO"/>
    <property type="match status" value="1"/>
</dbReference>
<dbReference type="Pfam" id="PF04542">
    <property type="entry name" value="Sigma70_r2"/>
    <property type="match status" value="1"/>
</dbReference>
<dbReference type="InterPro" id="IPR014284">
    <property type="entry name" value="RNA_pol_sigma-70_dom"/>
</dbReference>
<evidence type="ECO:0000256" key="2">
    <source>
        <dbReference type="ARBA" id="ARBA00023015"/>
    </source>
</evidence>
<dbReference type="EMBL" id="BAAAPM010000003">
    <property type="protein sequence ID" value="GAA1721914.1"/>
    <property type="molecule type" value="Genomic_DNA"/>
</dbReference>